<evidence type="ECO:0000256" key="2">
    <source>
        <dbReference type="ARBA" id="ARBA00022448"/>
    </source>
</evidence>
<dbReference type="PROSITE" id="PS50929">
    <property type="entry name" value="ABC_TM1F"/>
    <property type="match status" value="1"/>
</dbReference>
<feature type="transmembrane region" description="Helical" evidence="8">
    <location>
        <begin position="140"/>
        <end position="161"/>
    </location>
</feature>
<protein>
    <submittedName>
        <fullName evidence="11">ABC transporter, ATP-binding protein</fullName>
    </submittedName>
</protein>
<dbReference type="SMART" id="SM00382">
    <property type="entry name" value="AAA"/>
    <property type="match status" value="1"/>
</dbReference>
<evidence type="ECO:0000259" key="10">
    <source>
        <dbReference type="PROSITE" id="PS50929"/>
    </source>
</evidence>
<dbReference type="Proteomes" id="UP000070383">
    <property type="component" value="Unassembled WGS sequence"/>
</dbReference>
<keyword evidence="7 8" id="KW-0472">Membrane</keyword>
<feature type="domain" description="ABC transmembrane type-1" evidence="10">
    <location>
        <begin position="21"/>
        <end position="307"/>
    </location>
</feature>
<feature type="transmembrane region" description="Helical" evidence="8">
    <location>
        <begin position="167"/>
        <end position="184"/>
    </location>
</feature>
<feature type="transmembrane region" description="Helical" evidence="8">
    <location>
        <begin position="62"/>
        <end position="79"/>
    </location>
</feature>
<dbReference type="OrthoDB" id="9762778at2"/>
<dbReference type="GO" id="GO:0005524">
    <property type="term" value="F:ATP binding"/>
    <property type="evidence" value="ECO:0007669"/>
    <property type="project" value="UniProtKB-KW"/>
</dbReference>
<dbReference type="InterPro" id="IPR036640">
    <property type="entry name" value="ABC1_TM_sf"/>
</dbReference>
<keyword evidence="4" id="KW-0547">Nucleotide-binding</keyword>
<dbReference type="InterPro" id="IPR011527">
    <property type="entry name" value="ABC1_TM_dom"/>
</dbReference>
<dbReference type="PROSITE" id="PS00211">
    <property type="entry name" value="ABC_TRANSPORTER_1"/>
    <property type="match status" value="1"/>
</dbReference>
<dbReference type="STRING" id="33036.HMPREF3200_01250"/>
<comment type="subcellular location">
    <subcellularLocation>
        <location evidence="1">Cell membrane</location>
        <topology evidence="1">Multi-pass membrane protein</topology>
    </subcellularLocation>
</comment>
<dbReference type="GO" id="GO:0005886">
    <property type="term" value="C:plasma membrane"/>
    <property type="evidence" value="ECO:0007669"/>
    <property type="project" value="UniProtKB-SubCell"/>
</dbReference>
<keyword evidence="3 8" id="KW-0812">Transmembrane</keyword>
<keyword evidence="6 8" id="KW-1133">Transmembrane helix</keyword>
<keyword evidence="5 11" id="KW-0067">ATP-binding</keyword>
<sequence>MFRMIKRLINWTGNFKKRIYIGFVYAFINSIFTSMPIILAAYGLKLIWNDYNGIQKIDYKQIIYITILMIIVVGGRFVFSYLRACSQESVGCEATAKQRIRLGNILKRVSLGFFNSNNMGEISSAVTTDLSFIEMLSMNMINTVVNGYITVFVMILFLLFYCPLAGAISFIGVVLSAIFLYIAAKISDRNASLHQKAQDDIVENTIEFLRGMQTIKAFKQEGVSIKGIETAYKNHKDLNIRIEVENCPYNCLHQFILKATSVGIVAVSAYLTYVGKMEFDIMVMMDMFSFVMFSQIEPLSNAIHVIEVVNKTLDKLSKIENAEIIDENGKEVDLNHYDIKFSDVCFSYDKKQILNNISFDIYEGSTTAIVGPSGSGKTTICNLIARFYDVNSGSITIGGHNIKDITCDSLLKNISMVFQKVYLFNDSIKNNILFGNPSASDEEIIEASKKAHCHDFISKLPNGYDTIIGDAGATLSGGEKQRISIARAILKDSPIVILDEATASIDPENEHLIQKAISSLTKGKTVIVIAHRLATIQDSDQILVIDNGRVVQQGTHRELVVQDGTYKRFIDIKESAEGWCIK</sequence>
<accession>A0A133KDP6</accession>
<evidence type="ECO:0000256" key="5">
    <source>
        <dbReference type="ARBA" id="ARBA00022840"/>
    </source>
</evidence>
<dbReference type="RefSeq" id="WP_060929537.1">
    <property type="nucleotide sequence ID" value="NZ_KQ955281.1"/>
</dbReference>
<dbReference type="Pfam" id="PF00005">
    <property type="entry name" value="ABC_tran"/>
    <property type="match status" value="1"/>
</dbReference>
<evidence type="ECO:0000313" key="11">
    <source>
        <dbReference type="EMBL" id="KWZ77597.1"/>
    </source>
</evidence>
<dbReference type="InterPro" id="IPR027417">
    <property type="entry name" value="P-loop_NTPase"/>
</dbReference>
<dbReference type="Gene3D" id="3.40.50.300">
    <property type="entry name" value="P-loop containing nucleotide triphosphate hydrolases"/>
    <property type="match status" value="1"/>
</dbReference>
<dbReference type="InterPro" id="IPR017871">
    <property type="entry name" value="ABC_transporter-like_CS"/>
</dbReference>
<dbReference type="AlphaFoldDB" id="A0A133KDP6"/>
<gene>
    <name evidence="11" type="ORF">HMPREF3200_01250</name>
</gene>
<evidence type="ECO:0000256" key="7">
    <source>
        <dbReference type="ARBA" id="ARBA00023136"/>
    </source>
</evidence>
<evidence type="ECO:0000256" key="6">
    <source>
        <dbReference type="ARBA" id="ARBA00022989"/>
    </source>
</evidence>
<dbReference type="Pfam" id="PF00664">
    <property type="entry name" value="ABC_membrane"/>
    <property type="match status" value="1"/>
</dbReference>
<evidence type="ECO:0000313" key="12">
    <source>
        <dbReference type="Proteomes" id="UP000070383"/>
    </source>
</evidence>
<name>A0A133KDP6_9FIRM</name>
<evidence type="ECO:0000256" key="8">
    <source>
        <dbReference type="SAM" id="Phobius"/>
    </source>
</evidence>
<dbReference type="GO" id="GO:0034040">
    <property type="term" value="F:ATPase-coupled lipid transmembrane transporter activity"/>
    <property type="evidence" value="ECO:0007669"/>
    <property type="project" value="TreeGrafter"/>
</dbReference>
<feature type="domain" description="ABC transporter" evidence="9">
    <location>
        <begin position="339"/>
        <end position="572"/>
    </location>
</feature>
<dbReference type="PANTHER" id="PTHR24221:SF397">
    <property type="entry name" value="ABC TRANSPORTER, ATP-BINDING TRANSMEMBRANE PROTEIN"/>
    <property type="match status" value="1"/>
</dbReference>
<evidence type="ECO:0000256" key="4">
    <source>
        <dbReference type="ARBA" id="ARBA00022741"/>
    </source>
</evidence>
<comment type="caution">
    <text evidence="11">The sequence shown here is derived from an EMBL/GenBank/DDBJ whole genome shotgun (WGS) entry which is preliminary data.</text>
</comment>
<dbReference type="InterPro" id="IPR003439">
    <property type="entry name" value="ABC_transporter-like_ATP-bd"/>
</dbReference>
<evidence type="ECO:0000259" key="9">
    <source>
        <dbReference type="PROSITE" id="PS50893"/>
    </source>
</evidence>
<dbReference type="PATRIC" id="fig|33036.3.peg.1238"/>
<organism evidence="11 12">
    <name type="scientific">Anaerococcus tetradius</name>
    <dbReference type="NCBI Taxonomy" id="33036"/>
    <lineage>
        <taxon>Bacteria</taxon>
        <taxon>Bacillati</taxon>
        <taxon>Bacillota</taxon>
        <taxon>Tissierellia</taxon>
        <taxon>Tissierellales</taxon>
        <taxon>Peptoniphilaceae</taxon>
        <taxon>Anaerococcus</taxon>
    </lineage>
</organism>
<dbReference type="PANTHER" id="PTHR24221">
    <property type="entry name" value="ATP-BINDING CASSETTE SUB-FAMILY B"/>
    <property type="match status" value="1"/>
</dbReference>
<dbReference type="GO" id="GO:0140359">
    <property type="term" value="F:ABC-type transporter activity"/>
    <property type="evidence" value="ECO:0007669"/>
    <property type="project" value="InterPro"/>
</dbReference>
<evidence type="ECO:0000256" key="3">
    <source>
        <dbReference type="ARBA" id="ARBA00022692"/>
    </source>
</evidence>
<dbReference type="SUPFAM" id="SSF52540">
    <property type="entry name" value="P-loop containing nucleoside triphosphate hydrolases"/>
    <property type="match status" value="1"/>
</dbReference>
<dbReference type="SUPFAM" id="SSF90123">
    <property type="entry name" value="ABC transporter transmembrane region"/>
    <property type="match status" value="1"/>
</dbReference>
<reference evidence="12" key="1">
    <citation type="submission" date="2016-01" db="EMBL/GenBank/DDBJ databases">
        <authorList>
            <person name="Mitreva M."/>
            <person name="Pepin K.H."/>
            <person name="Mihindukulasuriya K.A."/>
            <person name="Fulton R."/>
            <person name="Fronick C."/>
            <person name="O'Laughlin M."/>
            <person name="Miner T."/>
            <person name="Herter B."/>
            <person name="Rosa B.A."/>
            <person name="Cordes M."/>
            <person name="Tomlinson C."/>
            <person name="Wollam A."/>
            <person name="Palsikar V.B."/>
            <person name="Mardis E.R."/>
            <person name="Wilson R.K."/>
        </authorList>
    </citation>
    <scope>NUCLEOTIDE SEQUENCE [LARGE SCALE GENOMIC DNA]</scope>
    <source>
        <strain evidence="12">MJR8151</strain>
    </source>
</reference>
<dbReference type="FunFam" id="3.40.50.300:FF:000287">
    <property type="entry name" value="Multidrug ABC transporter ATP-binding protein"/>
    <property type="match status" value="1"/>
</dbReference>
<dbReference type="GO" id="GO:0016887">
    <property type="term" value="F:ATP hydrolysis activity"/>
    <property type="evidence" value="ECO:0007669"/>
    <property type="project" value="InterPro"/>
</dbReference>
<dbReference type="InterPro" id="IPR003593">
    <property type="entry name" value="AAA+_ATPase"/>
</dbReference>
<keyword evidence="2" id="KW-0813">Transport</keyword>
<keyword evidence="12" id="KW-1185">Reference proteome</keyword>
<dbReference type="InterPro" id="IPR039421">
    <property type="entry name" value="Type_1_exporter"/>
</dbReference>
<dbReference type="Gene3D" id="1.20.1560.10">
    <property type="entry name" value="ABC transporter type 1, transmembrane domain"/>
    <property type="match status" value="1"/>
</dbReference>
<feature type="transmembrane region" description="Helical" evidence="8">
    <location>
        <begin position="20"/>
        <end position="42"/>
    </location>
</feature>
<dbReference type="EMBL" id="LRPM01000047">
    <property type="protein sequence ID" value="KWZ77597.1"/>
    <property type="molecule type" value="Genomic_DNA"/>
</dbReference>
<evidence type="ECO:0000256" key="1">
    <source>
        <dbReference type="ARBA" id="ARBA00004651"/>
    </source>
</evidence>
<dbReference type="PROSITE" id="PS50893">
    <property type="entry name" value="ABC_TRANSPORTER_2"/>
    <property type="match status" value="1"/>
</dbReference>
<proteinExistence type="predicted"/>